<organism evidence="5 6">
    <name type="scientific">Candidatus Eisenbergiella stercorigallinarum</name>
    <dbReference type="NCBI Taxonomy" id="2838557"/>
    <lineage>
        <taxon>Bacteria</taxon>
        <taxon>Bacillati</taxon>
        <taxon>Bacillota</taxon>
        <taxon>Clostridia</taxon>
        <taxon>Lachnospirales</taxon>
        <taxon>Lachnospiraceae</taxon>
        <taxon>Eisenbergiella</taxon>
    </lineage>
</organism>
<dbReference type="EMBL" id="DWUW01000370">
    <property type="protein sequence ID" value="HJD32838.1"/>
    <property type="molecule type" value="Genomic_DNA"/>
</dbReference>
<protein>
    <submittedName>
        <fullName evidence="5">Helix-turn-helix transcriptional regulator</fullName>
    </submittedName>
</protein>
<dbReference type="InterPro" id="IPR018060">
    <property type="entry name" value="HTH_AraC"/>
</dbReference>
<dbReference type="Gene3D" id="1.10.10.60">
    <property type="entry name" value="Homeodomain-like"/>
    <property type="match status" value="2"/>
</dbReference>
<dbReference type="PANTHER" id="PTHR43280:SF2">
    <property type="entry name" value="HTH-TYPE TRANSCRIPTIONAL REGULATOR EXSA"/>
    <property type="match status" value="1"/>
</dbReference>
<dbReference type="Pfam" id="PF12833">
    <property type="entry name" value="HTH_18"/>
    <property type="match status" value="1"/>
</dbReference>
<accession>A0A9D2R3E1</accession>
<dbReference type="InterPro" id="IPR020449">
    <property type="entry name" value="Tscrpt_reg_AraC-type_HTH"/>
</dbReference>
<proteinExistence type="predicted"/>
<keyword evidence="3" id="KW-0804">Transcription</keyword>
<dbReference type="SMART" id="SM00342">
    <property type="entry name" value="HTH_ARAC"/>
    <property type="match status" value="1"/>
</dbReference>
<dbReference type="AlphaFoldDB" id="A0A9D2R3E1"/>
<dbReference type="PRINTS" id="PR00032">
    <property type="entry name" value="HTHARAC"/>
</dbReference>
<keyword evidence="1" id="KW-0805">Transcription regulation</keyword>
<gene>
    <name evidence="5" type="ORF">H9912_12990</name>
</gene>
<evidence type="ECO:0000256" key="1">
    <source>
        <dbReference type="ARBA" id="ARBA00023015"/>
    </source>
</evidence>
<keyword evidence="2" id="KW-0238">DNA-binding</keyword>
<evidence type="ECO:0000313" key="5">
    <source>
        <dbReference type="EMBL" id="HJD32838.1"/>
    </source>
</evidence>
<dbReference type="Proteomes" id="UP000823851">
    <property type="component" value="Unassembled WGS sequence"/>
</dbReference>
<evidence type="ECO:0000259" key="4">
    <source>
        <dbReference type="PROSITE" id="PS01124"/>
    </source>
</evidence>
<dbReference type="SUPFAM" id="SSF46689">
    <property type="entry name" value="Homeodomain-like"/>
    <property type="match status" value="2"/>
</dbReference>
<dbReference type="PROSITE" id="PS01124">
    <property type="entry name" value="HTH_ARAC_FAMILY_2"/>
    <property type="match status" value="1"/>
</dbReference>
<name>A0A9D2R3E1_9FIRM</name>
<evidence type="ECO:0000256" key="3">
    <source>
        <dbReference type="ARBA" id="ARBA00023163"/>
    </source>
</evidence>
<sequence length="193" mass="22177">MLPDEKDAYIASLPDDTISIPRQGRLLNFERVVIMMKQLQDAVRNNYNARFLNYMTTLILSEIYNQDRSVTPGVSQGKKTQKQIYFDILDHIRNNLTGSLRVADIAAHFGYNEKYISSLFSSHAGMTMKQYILKAKIDLANFYLSDTNESIATIARMLGFNDSHNFATAYKKIMGLTPSEYRNAFARRLLYHI</sequence>
<dbReference type="InterPro" id="IPR009057">
    <property type="entry name" value="Homeodomain-like_sf"/>
</dbReference>
<dbReference type="PANTHER" id="PTHR43280">
    <property type="entry name" value="ARAC-FAMILY TRANSCRIPTIONAL REGULATOR"/>
    <property type="match status" value="1"/>
</dbReference>
<reference evidence="5" key="2">
    <citation type="submission" date="2021-04" db="EMBL/GenBank/DDBJ databases">
        <authorList>
            <person name="Gilroy R."/>
        </authorList>
    </citation>
    <scope>NUCLEOTIDE SEQUENCE</scope>
    <source>
        <strain evidence="5">ChiHjej8B7-25341</strain>
    </source>
</reference>
<evidence type="ECO:0000313" key="6">
    <source>
        <dbReference type="Proteomes" id="UP000823851"/>
    </source>
</evidence>
<reference evidence="5" key="1">
    <citation type="journal article" date="2021" name="PeerJ">
        <title>Extensive microbial diversity within the chicken gut microbiome revealed by metagenomics and culture.</title>
        <authorList>
            <person name="Gilroy R."/>
            <person name="Ravi A."/>
            <person name="Getino M."/>
            <person name="Pursley I."/>
            <person name="Horton D.L."/>
            <person name="Alikhan N.F."/>
            <person name="Baker D."/>
            <person name="Gharbi K."/>
            <person name="Hall N."/>
            <person name="Watson M."/>
            <person name="Adriaenssens E.M."/>
            <person name="Foster-Nyarko E."/>
            <person name="Jarju S."/>
            <person name="Secka A."/>
            <person name="Antonio M."/>
            <person name="Oren A."/>
            <person name="Chaudhuri R.R."/>
            <person name="La Ragione R."/>
            <person name="Hildebrand F."/>
            <person name="Pallen M.J."/>
        </authorList>
    </citation>
    <scope>NUCLEOTIDE SEQUENCE</scope>
    <source>
        <strain evidence="5">ChiHjej8B7-25341</strain>
    </source>
</reference>
<dbReference type="GO" id="GO:0003700">
    <property type="term" value="F:DNA-binding transcription factor activity"/>
    <property type="evidence" value="ECO:0007669"/>
    <property type="project" value="InterPro"/>
</dbReference>
<feature type="domain" description="HTH araC/xylS-type" evidence="4">
    <location>
        <begin position="86"/>
        <end position="184"/>
    </location>
</feature>
<evidence type="ECO:0000256" key="2">
    <source>
        <dbReference type="ARBA" id="ARBA00023125"/>
    </source>
</evidence>
<dbReference type="GO" id="GO:0043565">
    <property type="term" value="F:sequence-specific DNA binding"/>
    <property type="evidence" value="ECO:0007669"/>
    <property type="project" value="InterPro"/>
</dbReference>
<comment type="caution">
    <text evidence="5">The sequence shown here is derived from an EMBL/GenBank/DDBJ whole genome shotgun (WGS) entry which is preliminary data.</text>
</comment>